<proteinExistence type="predicted"/>
<sequence>MEILPLKQTNHPSFHYSRAVRLQPLSSAGAGPMHNRPLQDLCVAVDDPLHGVFVNGKFCKDPKLAKAGDFYFSVKMPGDTNNPVGSNVSAVNVDQIPGLNITNVTLVILSFFEDIIKKMGSVGSRKILKRD</sequence>
<dbReference type="EMBL" id="CM047748">
    <property type="protein sequence ID" value="KAJ0013768.1"/>
    <property type="molecule type" value="Genomic_DNA"/>
</dbReference>
<accession>A0ACC0XBA5</accession>
<name>A0ACC0XBA5_9ROSI</name>
<dbReference type="Proteomes" id="UP001163603">
    <property type="component" value="Chromosome 13"/>
</dbReference>
<gene>
    <name evidence="1" type="ORF">Pint_20322</name>
</gene>
<reference evidence="2" key="1">
    <citation type="journal article" date="2023" name="G3 (Bethesda)">
        <title>Genome assembly and association tests identify interacting loci associated with vigor, precocity, and sex in interspecific pistachio rootstocks.</title>
        <authorList>
            <person name="Palmer W."/>
            <person name="Jacygrad E."/>
            <person name="Sagayaradj S."/>
            <person name="Cavanaugh K."/>
            <person name="Han R."/>
            <person name="Bertier L."/>
            <person name="Beede B."/>
            <person name="Kafkas S."/>
            <person name="Golino D."/>
            <person name="Preece J."/>
            <person name="Michelmore R."/>
        </authorList>
    </citation>
    <scope>NUCLEOTIDE SEQUENCE [LARGE SCALE GENOMIC DNA]</scope>
</reference>
<comment type="caution">
    <text evidence="1">The sequence shown here is derived from an EMBL/GenBank/DDBJ whole genome shotgun (WGS) entry which is preliminary data.</text>
</comment>
<keyword evidence="2" id="KW-1185">Reference proteome</keyword>
<protein>
    <submittedName>
        <fullName evidence="1">Uncharacterized protein</fullName>
    </submittedName>
</protein>
<evidence type="ECO:0000313" key="1">
    <source>
        <dbReference type="EMBL" id="KAJ0013768.1"/>
    </source>
</evidence>
<evidence type="ECO:0000313" key="2">
    <source>
        <dbReference type="Proteomes" id="UP001163603"/>
    </source>
</evidence>
<organism evidence="1 2">
    <name type="scientific">Pistacia integerrima</name>
    <dbReference type="NCBI Taxonomy" id="434235"/>
    <lineage>
        <taxon>Eukaryota</taxon>
        <taxon>Viridiplantae</taxon>
        <taxon>Streptophyta</taxon>
        <taxon>Embryophyta</taxon>
        <taxon>Tracheophyta</taxon>
        <taxon>Spermatophyta</taxon>
        <taxon>Magnoliopsida</taxon>
        <taxon>eudicotyledons</taxon>
        <taxon>Gunneridae</taxon>
        <taxon>Pentapetalae</taxon>
        <taxon>rosids</taxon>
        <taxon>malvids</taxon>
        <taxon>Sapindales</taxon>
        <taxon>Anacardiaceae</taxon>
        <taxon>Pistacia</taxon>
    </lineage>
</organism>